<dbReference type="RefSeq" id="WP_127888067.1">
    <property type="nucleotide sequence ID" value="NZ_CP028137.1"/>
</dbReference>
<accession>A0A3T0T4Y5</accession>
<evidence type="ECO:0000256" key="2">
    <source>
        <dbReference type="ARBA" id="ARBA00022801"/>
    </source>
</evidence>
<dbReference type="AlphaFoldDB" id="A0A3T0T4Y5"/>
<reference evidence="6 7" key="1">
    <citation type="submission" date="2018-03" db="EMBL/GenBank/DDBJ databases">
        <title>Bacteriophage NCPPB3778 and a type I-E CRISPR drive the evolution of the US Biological Select Agent, Rathayibacter toxicus.</title>
        <authorList>
            <person name="Davis E.W.II."/>
            <person name="Tabima J.F."/>
            <person name="Weisberg A.J."/>
            <person name="Dantas Lopes L."/>
            <person name="Wiseman M.S."/>
            <person name="Wiseman M.S."/>
            <person name="Pupko T."/>
            <person name="Belcher M.S."/>
            <person name="Sechler A.J."/>
            <person name="Tancos M.A."/>
            <person name="Schroeder B.K."/>
            <person name="Murray T.D."/>
            <person name="Luster D.G."/>
            <person name="Schneider W.L."/>
            <person name="Rogers E."/>
            <person name="Andreote F.D."/>
            <person name="Grunwald N.J."/>
            <person name="Putnam M.L."/>
            <person name="Chang J.H."/>
        </authorList>
    </citation>
    <scope>NUCLEOTIDE SEQUENCE [LARGE SCALE GENOMIC DNA]</scope>
    <source>
        <strain evidence="6 7">DSM 15932</strain>
    </source>
</reference>
<dbReference type="InterPro" id="IPR011059">
    <property type="entry name" value="Metal-dep_hydrolase_composite"/>
</dbReference>
<dbReference type="Gene3D" id="2.30.40.10">
    <property type="entry name" value="Urease, subunit C, domain 1"/>
    <property type="match status" value="2"/>
</dbReference>
<organism evidence="6 7">
    <name type="scientific">Rathayibacter festucae DSM 15932</name>
    <dbReference type="NCBI Taxonomy" id="1328866"/>
    <lineage>
        <taxon>Bacteria</taxon>
        <taxon>Bacillati</taxon>
        <taxon>Actinomycetota</taxon>
        <taxon>Actinomycetes</taxon>
        <taxon>Micrococcales</taxon>
        <taxon>Microbacteriaceae</taxon>
        <taxon>Rathayibacter</taxon>
    </lineage>
</organism>
<feature type="domain" description="Aminodeoxyfutalosine deaminase/Imidazolonepropionase-like composite" evidence="5">
    <location>
        <begin position="29"/>
        <end position="52"/>
    </location>
</feature>
<dbReference type="Pfam" id="PF07969">
    <property type="entry name" value="Amidohydro_3"/>
    <property type="match status" value="1"/>
</dbReference>
<dbReference type="GO" id="GO:0016810">
    <property type="term" value="F:hydrolase activity, acting on carbon-nitrogen (but not peptide) bonds"/>
    <property type="evidence" value="ECO:0007669"/>
    <property type="project" value="InterPro"/>
</dbReference>
<evidence type="ECO:0000259" key="5">
    <source>
        <dbReference type="Pfam" id="PF22039"/>
    </source>
</evidence>
<dbReference type="PANTHER" id="PTHR22642:SF2">
    <property type="entry name" value="PROTEIN LONG AFTER FAR-RED 3"/>
    <property type="match status" value="1"/>
</dbReference>
<dbReference type="SUPFAM" id="SSF51338">
    <property type="entry name" value="Composite domain of metallo-dependent hydrolases"/>
    <property type="match status" value="1"/>
</dbReference>
<dbReference type="Gene3D" id="3.10.310.70">
    <property type="match status" value="1"/>
</dbReference>
<keyword evidence="1" id="KW-0479">Metal-binding</keyword>
<evidence type="ECO:0000259" key="4">
    <source>
        <dbReference type="Pfam" id="PF07969"/>
    </source>
</evidence>
<dbReference type="SUPFAM" id="SSF51556">
    <property type="entry name" value="Metallo-dependent hydrolases"/>
    <property type="match status" value="1"/>
</dbReference>
<feature type="domain" description="Amidohydrolase 3" evidence="4">
    <location>
        <begin position="133"/>
        <end position="453"/>
    </location>
</feature>
<gene>
    <name evidence="6" type="ORF">C1I64_17325</name>
</gene>
<evidence type="ECO:0000256" key="3">
    <source>
        <dbReference type="ARBA" id="ARBA00022833"/>
    </source>
</evidence>
<dbReference type="Gene3D" id="3.20.20.140">
    <property type="entry name" value="Metal-dependent hydrolases"/>
    <property type="match status" value="1"/>
</dbReference>
<dbReference type="KEGG" id="rfs:C1I64_17325"/>
<dbReference type="EMBL" id="CP028137">
    <property type="protein sequence ID" value="AZZ53622.1"/>
    <property type="molecule type" value="Genomic_DNA"/>
</dbReference>
<proteinExistence type="predicted"/>
<evidence type="ECO:0000313" key="7">
    <source>
        <dbReference type="Proteomes" id="UP000285317"/>
    </source>
</evidence>
<protein>
    <submittedName>
        <fullName evidence="6">Uncharacterized protein</fullName>
    </submittedName>
</protein>
<sequence>MPEPRNGTAPRLLVARIRTMDPENPLAEALLIDGDRIAAVGTLQEVRAAAPAGTPEEHLDGTLLPGFIDAHSHAQRAGLKALQLLDAGAGADAFSAAMLADADADPDAPDWLGDTPPTPADRRAALLRIQPLLHELGFTGVIDPAVTLDEIAAYRAAHERGELSLRVVAMPYPELGTEAVPGVDEALALLDTVDGTTGDGDELLRLGPIKVYYDGEGMKGQALLEQPWPGGSHGVQRIATAEFARLAAECVQRGWGLGVHAVGSRAVAEVLDALEGAGPPERIAALRCQLIHAYLEPSAESRERAARLGVVASLQPSIAWSNAAGLTERLGARADPVNPMRDWRDSGVVIALGSDAPYFPFDPRRVVATAVSRRMRRLPDPLGPEQALTVLEVVEGYTRGAAHAAFAEDRRGMLRAGFLADLVLLSVDPGECSAEEFAGAQVLRTVVGGRTVHGPAAEDADQM</sequence>
<keyword evidence="3" id="KW-0862">Zinc</keyword>
<dbReference type="InterPro" id="IPR013108">
    <property type="entry name" value="Amidohydro_3"/>
</dbReference>
<evidence type="ECO:0000313" key="6">
    <source>
        <dbReference type="EMBL" id="AZZ53622.1"/>
    </source>
</evidence>
<dbReference type="Proteomes" id="UP000285317">
    <property type="component" value="Chromosome"/>
</dbReference>
<dbReference type="GO" id="GO:0046872">
    <property type="term" value="F:metal ion binding"/>
    <property type="evidence" value="ECO:0007669"/>
    <property type="project" value="UniProtKB-KW"/>
</dbReference>
<keyword evidence="2" id="KW-0378">Hydrolase</keyword>
<dbReference type="InterPro" id="IPR054418">
    <property type="entry name" value="MQNX/HUTI_composite_N"/>
</dbReference>
<dbReference type="Pfam" id="PF22039">
    <property type="entry name" value="HUTI_composite_bact"/>
    <property type="match status" value="1"/>
</dbReference>
<name>A0A3T0T4Y5_9MICO</name>
<evidence type="ECO:0000256" key="1">
    <source>
        <dbReference type="ARBA" id="ARBA00022723"/>
    </source>
</evidence>
<dbReference type="PANTHER" id="PTHR22642">
    <property type="entry name" value="IMIDAZOLONEPROPIONASE"/>
    <property type="match status" value="1"/>
</dbReference>
<dbReference type="InterPro" id="IPR032466">
    <property type="entry name" value="Metal_Hydrolase"/>
</dbReference>